<protein>
    <submittedName>
        <fullName evidence="1">Uncharacterized protein</fullName>
    </submittedName>
</protein>
<accession>A0ACC2ZRU1</accession>
<proteinExistence type="predicted"/>
<gene>
    <name evidence="1" type="ORF">H2198_010348</name>
</gene>
<evidence type="ECO:0000313" key="2">
    <source>
        <dbReference type="Proteomes" id="UP001172386"/>
    </source>
</evidence>
<name>A0ACC2ZRU1_9EURO</name>
<reference evidence="1" key="1">
    <citation type="submission" date="2022-10" db="EMBL/GenBank/DDBJ databases">
        <title>Culturing micro-colonial fungi from biological soil crusts in the Mojave desert and describing Neophaeococcomyces mojavensis, and introducing the new genera and species Taxawa tesnikishii.</title>
        <authorList>
            <person name="Kurbessoian T."/>
            <person name="Stajich J.E."/>
        </authorList>
    </citation>
    <scope>NUCLEOTIDE SEQUENCE</scope>
    <source>
        <strain evidence="1">JES_112</strain>
    </source>
</reference>
<organism evidence="1 2">
    <name type="scientific">Neophaeococcomyces mojaviensis</name>
    <dbReference type="NCBI Taxonomy" id="3383035"/>
    <lineage>
        <taxon>Eukaryota</taxon>
        <taxon>Fungi</taxon>
        <taxon>Dikarya</taxon>
        <taxon>Ascomycota</taxon>
        <taxon>Pezizomycotina</taxon>
        <taxon>Eurotiomycetes</taxon>
        <taxon>Chaetothyriomycetidae</taxon>
        <taxon>Chaetothyriales</taxon>
        <taxon>Chaetothyriales incertae sedis</taxon>
        <taxon>Neophaeococcomyces</taxon>
    </lineage>
</organism>
<dbReference type="EMBL" id="JAPDRQ010000352">
    <property type="protein sequence ID" value="KAJ9650352.1"/>
    <property type="molecule type" value="Genomic_DNA"/>
</dbReference>
<evidence type="ECO:0000313" key="1">
    <source>
        <dbReference type="EMBL" id="KAJ9650352.1"/>
    </source>
</evidence>
<keyword evidence="2" id="KW-1185">Reference proteome</keyword>
<sequence>MPSKSRDSSPERRRERKESRSEKPERSEWRERDRERDRDRERKHKFPSHTHRSNSTKEKSESRTSLSSTGSQKRSSMPMFIEEETTISNAETRSRSSYPAFSKEHSKEAVGLRPSQDLFTPPSTDVNASKEKLANINRIINGPPSPPLTDKNAGRPKAAVARSATVDTIIEEQKDEDSDTKSTRRVRNRSSRSNGNLHTSSENSSPSGRVRSKKEKTITPLKDIANGYEPQRYEPQRSVSQPTRTASPQESESIIDIGTTISSDATSIAPEQPSIQRPGSRVPLAAVPEDVRSPAAYIVPEIYSRQQTPMDIVIEPGSALNTPSSSGGPPPPPPPPNVPVSIPRVDYLLQHGGLNHTVPKNLLYAGKPMAVQQATMSPSQPPIVVANLFEPYTQLLHDFEKVISKNGSLAVATGY</sequence>
<feature type="non-terminal residue" evidence="1">
    <location>
        <position position="415"/>
    </location>
</feature>
<comment type="caution">
    <text evidence="1">The sequence shown here is derived from an EMBL/GenBank/DDBJ whole genome shotgun (WGS) entry which is preliminary data.</text>
</comment>
<dbReference type="Proteomes" id="UP001172386">
    <property type="component" value="Unassembled WGS sequence"/>
</dbReference>